<protein>
    <recommendedName>
        <fullName evidence="6">Hydrolase, TatD family</fullName>
    </recommendedName>
</protein>
<dbReference type="InterPro" id="IPR015991">
    <property type="entry name" value="TatD/YcfH-like"/>
</dbReference>
<evidence type="ECO:0000256" key="3">
    <source>
        <dbReference type="PIRSR" id="PIRSR005902-1"/>
    </source>
</evidence>
<evidence type="ECO:0000313" key="5">
    <source>
        <dbReference type="Proteomes" id="UP000034531"/>
    </source>
</evidence>
<feature type="binding site" evidence="3">
    <location>
        <position position="144"/>
    </location>
    <ligand>
        <name>a divalent metal cation</name>
        <dbReference type="ChEBI" id="CHEBI:60240"/>
        <label>2</label>
    </ligand>
</feature>
<reference evidence="4 5" key="1">
    <citation type="journal article" date="2015" name="Nature">
        <title>rRNA introns, odd ribosomes, and small enigmatic genomes across a large radiation of phyla.</title>
        <authorList>
            <person name="Brown C.T."/>
            <person name="Hug L.A."/>
            <person name="Thomas B.C."/>
            <person name="Sharon I."/>
            <person name="Castelle C.J."/>
            <person name="Singh A."/>
            <person name="Wilkins M.J."/>
            <person name="Williams K.H."/>
            <person name="Banfield J.F."/>
        </authorList>
    </citation>
    <scope>NUCLEOTIDE SEQUENCE [LARGE SCALE GENOMIC DNA]</scope>
</reference>
<dbReference type="Gene3D" id="3.20.20.140">
    <property type="entry name" value="Metal-dependent hydrolases"/>
    <property type="match status" value="1"/>
</dbReference>
<keyword evidence="2" id="KW-0378">Hydrolase</keyword>
<feature type="binding site" evidence="3">
    <location>
        <position position="221"/>
    </location>
    <ligand>
        <name>a divalent metal cation</name>
        <dbReference type="ChEBI" id="CHEBI:60240"/>
        <label>1</label>
    </ligand>
</feature>
<dbReference type="Pfam" id="PF01026">
    <property type="entry name" value="TatD_DNase"/>
    <property type="match status" value="1"/>
</dbReference>
<evidence type="ECO:0008006" key="6">
    <source>
        <dbReference type="Google" id="ProtNLM"/>
    </source>
</evidence>
<feature type="binding site" evidence="3">
    <location>
        <position position="99"/>
    </location>
    <ligand>
        <name>a divalent metal cation</name>
        <dbReference type="ChEBI" id="CHEBI:60240"/>
        <label>1</label>
    </ligand>
</feature>
<dbReference type="PROSITE" id="PS01090">
    <property type="entry name" value="TATD_2"/>
    <property type="match status" value="1"/>
</dbReference>
<dbReference type="AlphaFoldDB" id="A0A0G0RLQ5"/>
<dbReference type="GO" id="GO:0005829">
    <property type="term" value="C:cytosol"/>
    <property type="evidence" value="ECO:0007669"/>
    <property type="project" value="TreeGrafter"/>
</dbReference>
<dbReference type="Proteomes" id="UP000034531">
    <property type="component" value="Unassembled WGS sequence"/>
</dbReference>
<dbReference type="NCBIfam" id="TIGR00010">
    <property type="entry name" value="YchF/TatD family DNA exonuclease"/>
    <property type="match status" value="1"/>
</dbReference>
<accession>A0A0G0RLQ5</accession>
<feature type="binding site" evidence="3">
    <location>
        <position position="6"/>
    </location>
    <ligand>
        <name>a divalent metal cation</name>
        <dbReference type="ChEBI" id="CHEBI:60240"/>
        <label>1</label>
    </ligand>
</feature>
<dbReference type="FunFam" id="3.20.20.140:FF:000005">
    <property type="entry name" value="TatD family hydrolase"/>
    <property type="match status" value="1"/>
</dbReference>
<dbReference type="PANTHER" id="PTHR46124:SF2">
    <property type="entry name" value="D-AMINOACYL-TRNA DEACYLASE"/>
    <property type="match status" value="1"/>
</dbReference>
<feature type="binding site" evidence="3">
    <location>
        <position position="8"/>
    </location>
    <ligand>
        <name>a divalent metal cation</name>
        <dbReference type="ChEBI" id="CHEBI:60240"/>
        <label>1</label>
    </ligand>
</feature>
<dbReference type="PANTHER" id="PTHR46124">
    <property type="entry name" value="D-AMINOACYL-TRNA DEACYLASE"/>
    <property type="match status" value="1"/>
</dbReference>
<name>A0A0G0RLQ5_9BACT</name>
<sequence length="273" mass="30406">MPVDSHAHLELFEDLDDVLVRAKEVGVSKIITIGTTLETSRRAIQIAENFSDSELEIYATCGIHPNDGAEEVENLGLGNVMKQLQKIAKSSKKVVGLGECGLDYFLETSDQRPITSKTDKAFQRKLFKEQITLAVDLDLPLVVHCRNAWDEIFELLTFNHEQLANLRGVFHSWTGDVEAMKKAVDLGFYISFSGIVTFKNAVDVQEVAKAAPVEKIIIETDSPFLAPEPERGMRNEPKNVKMVTDFIANLRGLSPDKIKSITTRNAGEVFGVW</sequence>
<dbReference type="EMBL" id="LBYI01000006">
    <property type="protein sequence ID" value="KKR50816.1"/>
    <property type="molecule type" value="Genomic_DNA"/>
</dbReference>
<comment type="caution">
    <text evidence="4">The sequence shown here is derived from an EMBL/GenBank/DDBJ whole genome shotgun (WGS) entry which is preliminary data.</text>
</comment>
<dbReference type="GO" id="GO:0046872">
    <property type="term" value="F:metal ion binding"/>
    <property type="evidence" value="ECO:0007669"/>
    <property type="project" value="UniProtKB-KW"/>
</dbReference>
<dbReference type="SUPFAM" id="SSF51556">
    <property type="entry name" value="Metallo-dependent hydrolases"/>
    <property type="match status" value="1"/>
</dbReference>
<proteinExistence type="predicted"/>
<dbReference type="PATRIC" id="fig|1618405.3.peg.410"/>
<dbReference type="CDD" id="cd01310">
    <property type="entry name" value="TatD_DNAse"/>
    <property type="match status" value="1"/>
</dbReference>
<gene>
    <name evidence="4" type="ORF">UT84_C0006G0018</name>
</gene>
<dbReference type="GO" id="GO:0016788">
    <property type="term" value="F:hydrolase activity, acting on ester bonds"/>
    <property type="evidence" value="ECO:0007669"/>
    <property type="project" value="InterPro"/>
</dbReference>
<dbReference type="PIRSF" id="PIRSF005902">
    <property type="entry name" value="DNase_TatD"/>
    <property type="match status" value="1"/>
</dbReference>
<keyword evidence="1 3" id="KW-0479">Metal-binding</keyword>
<dbReference type="InterPro" id="IPR018228">
    <property type="entry name" value="DNase_TatD-rel_CS"/>
</dbReference>
<dbReference type="InterPro" id="IPR032466">
    <property type="entry name" value="Metal_Hydrolase"/>
</dbReference>
<feature type="binding site" evidence="3">
    <location>
        <position position="171"/>
    </location>
    <ligand>
        <name>a divalent metal cation</name>
        <dbReference type="ChEBI" id="CHEBI:60240"/>
        <label>2</label>
    </ligand>
</feature>
<dbReference type="InterPro" id="IPR001130">
    <property type="entry name" value="TatD-like"/>
</dbReference>
<evidence type="ECO:0000256" key="2">
    <source>
        <dbReference type="ARBA" id="ARBA00022801"/>
    </source>
</evidence>
<dbReference type="GO" id="GO:0004536">
    <property type="term" value="F:DNA nuclease activity"/>
    <property type="evidence" value="ECO:0007669"/>
    <property type="project" value="InterPro"/>
</dbReference>
<evidence type="ECO:0000313" key="4">
    <source>
        <dbReference type="EMBL" id="KKR50816.1"/>
    </source>
</evidence>
<organism evidence="4 5">
    <name type="scientific">Candidatus Curtissbacteria bacterium GW2011_GWA1_40_16</name>
    <dbReference type="NCBI Taxonomy" id="1618405"/>
    <lineage>
        <taxon>Bacteria</taxon>
        <taxon>Candidatus Curtissiibacteriota</taxon>
    </lineage>
</organism>
<evidence type="ECO:0000256" key="1">
    <source>
        <dbReference type="ARBA" id="ARBA00022723"/>
    </source>
</evidence>